<feature type="transmembrane region" description="Helical" evidence="1">
    <location>
        <begin position="59"/>
        <end position="82"/>
    </location>
</feature>
<evidence type="ECO:0000256" key="1">
    <source>
        <dbReference type="SAM" id="Phobius"/>
    </source>
</evidence>
<keyword evidence="1" id="KW-1133">Transmembrane helix</keyword>
<protein>
    <submittedName>
        <fullName evidence="2">IP08122p</fullName>
    </submittedName>
</protein>
<dbReference type="HOGENOM" id="CLU_097301_0_0_1"/>
<dbReference type="ExpressionAtlas" id="Q4V6R7">
    <property type="expression patterns" value="baseline and differential"/>
</dbReference>
<reference evidence="2" key="1">
    <citation type="submission" date="2005-05" db="EMBL/GenBank/DDBJ databases">
        <authorList>
            <person name="Stapleton M."/>
            <person name="Carlson J."/>
            <person name="Chavez C."/>
            <person name="Frise E."/>
            <person name="George R."/>
            <person name="Pacleb J."/>
            <person name="Park S."/>
            <person name="Wan K."/>
            <person name="Yu C."/>
            <person name="Celniker S."/>
        </authorList>
    </citation>
    <scope>NUCLEOTIDE SEQUENCE</scope>
</reference>
<dbReference type="InterPro" id="IPR031754">
    <property type="entry name" value="DUF4736"/>
</dbReference>
<sequence>TQTRRLRNSKFDPGFVDSVILESMIMLEATLQPGYVPVGITPILNWTEPPSLKHCDEDYLIVVLALSICTQFLLMTYVAFAVMQPCSMRRKQLIEGQQKTFASFIFRRLLFQLDEALHPSVEAVRLDSCLRSGEKLIQAIQLFRRDALKVLQPVQNISSAMASDLYYVLDEEENELNFNGYGSSHSKVEVTEELLVYLLYPERKVSEKK</sequence>
<dbReference type="EMBL" id="BT022239">
    <property type="protein sequence ID" value="AAY54655.1"/>
    <property type="molecule type" value="mRNA"/>
</dbReference>
<proteinExistence type="evidence at transcript level"/>
<feature type="non-terminal residue" evidence="2">
    <location>
        <position position="1"/>
    </location>
</feature>
<organism evidence="2">
    <name type="scientific">Drosophila melanogaster</name>
    <name type="common">Fruit fly</name>
    <dbReference type="NCBI Taxonomy" id="7227"/>
    <lineage>
        <taxon>Eukaryota</taxon>
        <taxon>Metazoa</taxon>
        <taxon>Ecdysozoa</taxon>
        <taxon>Arthropoda</taxon>
        <taxon>Hexapoda</taxon>
        <taxon>Insecta</taxon>
        <taxon>Pterygota</taxon>
        <taxon>Neoptera</taxon>
        <taxon>Endopterygota</taxon>
        <taxon>Diptera</taxon>
        <taxon>Brachycera</taxon>
        <taxon>Muscomorpha</taxon>
        <taxon>Ephydroidea</taxon>
        <taxon>Drosophilidae</taxon>
        <taxon>Drosophila</taxon>
        <taxon>Sophophora</taxon>
    </lineage>
</organism>
<gene>
    <name evidence="2" type="primary">CG15711</name>
</gene>
<dbReference type="OrthoDB" id="7826977at2759"/>
<name>Q4V6R7_DROME</name>
<accession>Q4V6R7</accession>
<dbReference type="VEuPathDB" id="VectorBase:FBgn0034122"/>
<dbReference type="Pfam" id="PF15883">
    <property type="entry name" value="DUF4736"/>
    <property type="match status" value="1"/>
</dbReference>
<keyword evidence="1" id="KW-0812">Transmembrane</keyword>
<dbReference type="Bgee" id="FBgn0034122">
    <property type="expression patterns" value="Expressed in adult oenocyte (Drosophila) in adult thorax and 29 other cell types or tissues"/>
</dbReference>
<evidence type="ECO:0000313" key="2">
    <source>
        <dbReference type="EMBL" id="AAY54655.1"/>
    </source>
</evidence>
<dbReference type="AlphaFoldDB" id="Q4V6R7"/>
<keyword evidence="1" id="KW-0472">Membrane</keyword>